<dbReference type="InterPro" id="IPR032710">
    <property type="entry name" value="NTF2-like_dom_sf"/>
</dbReference>
<comment type="caution">
    <text evidence="2">The sequence shown here is derived from an EMBL/GenBank/DDBJ whole genome shotgun (WGS) entry which is preliminary data.</text>
</comment>
<keyword evidence="3" id="KW-1185">Reference proteome</keyword>
<dbReference type="Proteomes" id="UP000603708">
    <property type="component" value="Unassembled WGS sequence"/>
</dbReference>
<name>A0A919L848_9ACTN</name>
<feature type="compositionally biased region" description="Basic and acidic residues" evidence="1">
    <location>
        <begin position="100"/>
        <end position="109"/>
    </location>
</feature>
<feature type="region of interest" description="Disordered" evidence="1">
    <location>
        <begin position="74"/>
        <end position="120"/>
    </location>
</feature>
<dbReference type="InterPro" id="IPR052704">
    <property type="entry name" value="ECF_Sigma-70_Domain"/>
</dbReference>
<evidence type="ECO:0000256" key="1">
    <source>
        <dbReference type="SAM" id="MobiDB-lite"/>
    </source>
</evidence>
<dbReference type="AlphaFoldDB" id="A0A919L848"/>
<dbReference type="SUPFAM" id="SSF54427">
    <property type="entry name" value="NTF2-like"/>
    <property type="match status" value="1"/>
</dbReference>
<accession>A0A919L848</accession>
<reference evidence="2" key="2">
    <citation type="submission" date="2020-09" db="EMBL/GenBank/DDBJ databases">
        <authorList>
            <person name="Sun Q."/>
            <person name="Ohkuma M."/>
        </authorList>
    </citation>
    <scope>NUCLEOTIDE SEQUENCE</scope>
    <source>
        <strain evidence="2">JCM 5069</strain>
    </source>
</reference>
<dbReference type="PANTHER" id="PTHR30173">
    <property type="entry name" value="SIGMA 19 FACTOR"/>
    <property type="match status" value="1"/>
</dbReference>
<dbReference type="RefSeq" id="WP_189937580.1">
    <property type="nucleotide sequence ID" value="NZ_BNCD01000024.1"/>
</dbReference>
<reference evidence="2" key="1">
    <citation type="journal article" date="2014" name="Int. J. Syst. Evol. Microbiol.">
        <title>Complete genome sequence of Corynebacterium casei LMG S-19264T (=DSM 44701T), isolated from a smear-ripened cheese.</title>
        <authorList>
            <consortium name="US DOE Joint Genome Institute (JGI-PGF)"/>
            <person name="Walter F."/>
            <person name="Albersmeier A."/>
            <person name="Kalinowski J."/>
            <person name="Ruckert C."/>
        </authorList>
    </citation>
    <scope>NUCLEOTIDE SEQUENCE</scope>
    <source>
        <strain evidence="2">JCM 5069</strain>
    </source>
</reference>
<dbReference type="GO" id="GO:0016987">
    <property type="term" value="F:sigma factor activity"/>
    <property type="evidence" value="ECO:0007669"/>
    <property type="project" value="TreeGrafter"/>
</dbReference>
<gene>
    <name evidence="2" type="ORF">GCM10018793_60720</name>
</gene>
<feature type="compositionally biased region" description="Gly residues" evidence="1">
    <location>
        <begin position="84"/>
        <end position="96"/>
    </location>
</feature>
<organism evidence="2 3">
    <name type="scientific">Streptomyces sulfonofaciens</name>
    <dbReference type="NCBI Taxonomy" id="68272"/>
    <lineage>
        <taxon>Bacteria</taxon>
        <taxon>Bacillati</taxon>
        <taxon>Actinomycetota</taxon>
        <taxon>Actinomycetes</taxon>
        <taxon>Kitasatosporales</taxon>
        <taxon>Streptomycetaceae</taxon>
        <taxon>Streptomyces</taxon>
    </lineage>
</organism>
<dbReference type="PANTHER" id="PTHR30173:SF43">
    <property type="entry name" value="ECF RNA POLYMERASE SIGMA FACTOR SIGI-RELATED"/>
    <property type="match status" value="1"/>
</dbReference>
<evidence type="ECO:0000313" key="3">
    <source>
        <dbReference type="Proteomes" id="UP000603708"/>
    </source>
</evidence>
<dbReference type="EMBL" id="BNCD01000024">
    <property type="protein sequence ID" value="GHH86919.1"/>
    <property type="molecule type" value="Genomic_DNA"/>
</dbReference>
<proteinExistence type="predicted"/>
<sequence>MDHAADVVPLAELLDERRHLLEIAHRVLGACGAAEAVVAETYRRWYGLSDAARAQITAPRGWLAKTAGQICLARPASPDRSGTAGPGDGAGRGTGAAGRTPDELTDRARRSLSVRRSCPATPEQHDMVARAVRRACVTGDAGLLASLLAPDATAFFDGGGRVRVTAGPVHGRRQVAFRLLTLLAPPAHTVPRPCATLDTHSVNGRTGLVARYDHQVAAIIGLDVARRRVVQAWIILNPDKLRAWNQPRSSPDG</sequence>
<evidence type="ECO:0000313" key="2">
    <source>
        <dbReference type="EMBL" id="GHH86919.1"/>
    </source>
</evidence>
<protein>
    <submittedName>
        <fullName evidence="2">RNA polymerase sigma factor</fullName>
    </submittedName>
</protein>